<organism evidence="1 2">
    <name type="scientific">Deinococcus malanensis</name>
    <dbReference type="NCBI Taxonomy" id="1706855"/>
    <lineage>
        <taxon>Bacteria</taxon>
        <taxon>Thermotogati</taxon>
        <taxon>Deinococcota</taxon>
        <taxon>Deinococci</taxon>
        <taxon>Deinococcales</taxon>
        <taxon>Deinococcaceae</taxon>
        <taxon>Deinococcus</taxon>
    </lineage>
</organism>
<comment type="caution">
    <text evidence="1">The sequence shown here is derived from an EMBL/GenBank/DDBJ whole genome shotgun (WGS) entry which is preliminary data.</text>
</comment>
<evidence type="ECO:0000313" key="2">
    <source>
        <dbReference type="Proteomes" id="UP000647587"/>
    </source>
</evidence>
<accession>A0ABQ2ETM7</accession>
<dbReference type="Proteomes" id="UP000647587">
    <property type="component" value="Unassembled WGS sequence"/>
</dbReference>
<proteinExistence type="predicted"/>
<keyword evidence="2" id="KW-1185">Reference proteome</keyword>
<evidence type="ECO:0000313" key="1">
    <source>
        <dbReference type="EMBL" id="GGK25726.1"/>
    </source>
</evidence>
<gene>
    <name evidence="1" type="ORF">GCM10008955_19340</name>
</gene>
<dbReference type="RefSeq" id="WP_189007411.1">
    <property type="nucleotide sequence ID" value="NZ_BMPP01000007.1"/>
</dbReference>
<name>A0ABQ2ETM7_9DEIO</name>
<protein>
    <submittedName>
        <fullName evidence="1">Uncharacterized protein</fullName>
    </submittedName>
</protein>
<reference evidence="2" key="1">
    <citation type="journal article" date="2019" name="Int. J. Syst. Evol. Microbiol.">
        <title>The Global Catalogue of Microorganisms (GCM) 10K type strain sequencing project: providing services to taxonomists for standard genome sequencing and annotation.</title>
        <authorList>
            <consortium name="The Broad Institute Genomics Platform"/>
            <consortium name="The Broad Institute Genome Sequencing Center for Infectious Disease"/>
            <person name="Wu L."/>
            <person name="Ma J."/>
        </authorList>
    </citation>
    <scope>NUCLEOTIDE SEQUENCE [LARGE SCALE GENOMIC DNA]</scope>
    <source>
        <strain evidence="2">JCM 30331</strain>
    </source>
</reference>
<dbReference type="EMBL" id="BMPP01000007">
    <property type="protein sequence ID" value="GGK25726.1"/>
    <property type="molecule type" value="Genomic_DNA"/>
</dbReference>
<sequence length="83" mass="9281">MSVLGLLHADGTPITVECCVRLAHQLTIEYTGLLSERNELRKSCADDQREAALLREIERDLDRTWAVVEAWMALARAGGLETQ</sequence>